<evidence type="ECO:0000313" key="5">
    <source>
        <dbReference type="Proteomes" id="UP000193920"/>
    </source>
</evidence>
<comment type="caution">
    <text evidence="4">The sequence shown here is derived from an EMBL/GenBank/DDBJ whole genome shotgun (WGS) entry which is preliminary data.</text>
</comment>
<dbReference type="OrthoDB" id="2021138at2759"/>
<sequence length="279" mass="32804">MNLVLFSNQNSTFITKDYELTLETLLNKESKKYDLIIYDVVYTPKLGSYFLDLNKYLQKDHIEMYNSQILSTISLYNDEIVGLPIILDLNFLFSNKDLLNKYEKSIPTTWNELLETAIYILEKEKKLNNTDIIGYNGLFSYKELGSVSLFEYIYSYRETINSTFPEIKSQNVINALETLKKLKNEISSEWMFKSDMLTTLQYSMDGKFLFYKFSVSESPKYIKSLIPGYKKVQKDLIMNYGINSGIRSLYDDEEVCKSVDCEIIKIFNSLEDQIFFYRL</sequence>
<evidence type="ECO:0000256" key="2">
    <source>
        <dbReference type="ARBA" id="ARBA00022448"/>
    </source>
</evidence>
<name>A0A1Y2AYU6_9FUNG</name>
<dbReference type="AlphaFoldDB" id="A0A1Y2AYU6"/>
<dbReference type="EMBL" id="MCOG01000193">
    <property type="protein sequence ID" value="ORY27407.1"/>
    <property type="molecule type" value="Genomic_DNA"/>
</dbReference>
<dbReference type="Pfam" id="PF01547">
    <property type="entry name" value="SBP_bac_1"/>
    <property type="match status" value="1"/>
</dbReference>
<keyword evidence="5" id="KW-1185">Reference proteome</keyword>
<evidence type="ECO:0000256" key="1">
    <source>
        <dbReference type="ARBA" id="ARBA00008520"/>
    </source>
</evidence>
<dbReference type="PANTHER" id="PTHR43649">
    <property type="entry name" value="ARABINOSE-BINDING PROTEIN-RELATED"/>
    <property type="match status" value="1"/>
</dbReference>
<organism evidence="4 5">
    <name type="scientific">Neocallimastix californiae</name>
    <dbReference type="NCBI Taxonomy" id="1754190"/>
    <lineage>
        <taxon>Eukaryota</taxon>
        <taxon>Fungi</taxon>
        <taxon>Fungi incertae sedis</taxon>
        <taxon>Chytridiomycota</taxon>
        <taxon>Chytridiomycota incertae sedis</taxon>
        <taxon>Neocallimastigomycetes</taxon>
        <taxon>Neocallimastigales</taxon>
        <taxon>Neocallimastigaceae</taxon>
        <taxon>Neocallimastix</taxon>
    </lineage>
</organism>
<keyword evidence="3" id="KW-0732">Signal</keyword>
<dbReference type="Proteomes" id="UP000193920">
    <property type="component" value="Unassembled WGS sequence"/>
</dbReference>
<accession>A0A1Y2AYU6</accession>
<dbReference type="PANTHER" id="PTHR43649:SF34">
    <property type="entry name" value="ABC TRANSPORTER PERIPLASMIC-BINDING PROTEIN YCJN-RELATED"/>
    <property type="match status" value="1"/>
</dbReference>
<gene>
    <name evidence="4" type="ORF">LY90DRAFT_674373</name>
</gene>
<protein>
    <recommendedName>
        <fullName evidence="6">Periplasmic binding protein-like II</fullName>
    </recommendedName>
</protein>
<evidence type="ECO:0000256" key="3">
    <source>
        <dbReference type="ARBA" id="ARBA00022729"/>
    </source>
</evidence>
<reference evidence="4 5" key="1">
    <citation type="submission" date="2016-08" db="EMBL/GenBank/DDBJ databases">
        <title>A Parts List for Fungal Cellulosomes Revealed by Comparative Genomics.</title>
        <authorList>
            <consortium name="DOE Joint Genome Institute"/>
            <person name="Haitjema C.H."/>
            <person name="Gilmore S.P."/>
            <person name="Henske J.K."/>
            <person name="Solomon K.V."/>
            <person name="De Groot R."/>
            <person name="Kuo A."/>
            <person name="Mondo S.J."/>
            <person name="Salamov A.A."/>
            <person name="Labutti K."/>
            <person name="Zhao Z."/>
            <person name="Chiniquy J."/>
            <person name="Barry K."/>
            <person name="Brewer H.M."/>
            <person name="Purvine S.O."/>
            <person name="Wright A.T."/>
            <person name="Boxma B."/>
            <person name="Van Alen T."/>
            <person name="Hackstein J.H."/>
            <person name="Baker S.E."/>
            <person name="Grigoriev I.V."/>
            <person name="O'Malley M.A."/>
        </authorList>
    </citation>
    <scope>NUCLEOTIDE SEQUENCE [LARGE SCALE GENOMIC DNA]</scope>
    <source>
        <strain evidence="4 5">G1</strain>
    </source>
</reference>
<dbReference type="InterPro" id="IPR050490">
    <property type="entry name" value="Bact_solute-bd_prot1"/>
</dbReference>
<dbReference type="InterPro" id="IPR006059">
    <property type="entry name" value="SBP"/>
</dbReference>
<evidence type="ECO:0000313" key="4">
    <source>
        <dbReference type="EMBL" id="ORY27407.1"/>
    </source>
</evidence>
<evidence type="ECO:0008006" key="6">
    <source>
        <dbReference type="Google" id="ProtNLM"/>
    </source>
</evidence>
<dbReference type="Gene3D" id="3.40.190.10">
    <property type="entry name" value="Periplasmic binding protein-like II"/>
    <property type="match status" value="2"/>
</dbReference>
<keyword evidence="2" id="KW-0813">Transport</keyword>
<dbReference type="SUPFAM" id="SSF53850">
    <property type="entry name" value="Periplasmic binding protein-like II"/>
    <property type="match status" value="1"/>
</dbReference>
<proteinExistence type="inferred from homology"/>
<comment type="similarity">
    <text evidence="1">Belongs to the bacterial solute-binding protein 1 family.</text>
</comment>